<dbReference type="InterPro" id="IPR010987">
    <property type="entry name" value="Glutathione-S-Trfase_C-like"/>
</dbReference>
<evidence type="ECO:0000313" key="3">
    <source>
        <dbReference type="EMBL" id="QJE73092.1"/>
    </source>
</evidence>
<dbReference type="Pfam" id="PF13410">
    <property type="entry name" value="GST_C_2"/>
    <property type="match status" value="1"/>
</dbReference>
<dbReference type="Gene3D" id="1.20.1050.10">
    <property type="match status" value="1"/>
</dbReference>
<dbReference type="PANTHER" id="PTHR44051">
    <property type="entry name" value="GLUTATHIONE S-TRANSFERASE-RELATED"/>
    <property type="match status" value="1"/>
</dbReference>
<dbReference type="SFLD" id="SFLDS00019">
    <property type="entry name" value="Glutathione_Transferase_(cytos"/>
    <property type="match status" value="1"/>
</dbReference>
<dbReference type="Pfam" id="PF13409">
    <property type="entry name" value="GST_N_2"/>
    <property type="match status" value="1"/>
</dbReference>
<keyword evidence="4" id="KW-1185">Reference proteome</keyword>
<feature type="domain" description="GST C-terminal" evidence="2">
    <location>
        <begin position="90"/>
        <end position="208"/>
    </location>
</feature>
<reference evidence="3" key="1">
    <citation type="submission" date="2020-04" db="EMBL/GenBank/DDBJ databases">
        <title>A desert anoxygenic phototrophic bacterium fixes CO2 using RubisCO under aerobic conditions.</title>
        <authorList>
            <person name="Tang K."/>
        </authorList>
    </citation>
    <scope>NUCLEOTIDE SEQUENCE [LARGE SCALE GENOMIC DNA]</scope>
    <source>
        <strain evidence="3">MIMtkB3</strain>
    </source>
</reference>
<sequence length="208" mass="22234">MSRLTLHTAGSPHGHRASVMLEELGLEYVVHKLDYVGGVVRDPGYAKVSPLGKFPALEIDDADSLPHTLFGSGAILLHLALTTGKLLPGEPAARGEVLNWLNLVMTDLTPAVSGQFRFNVLAPDRFDYAIDFFAAEVRRCLAALDGRLASCPYLGGAEYSVADVAAFPFVDATAKGGSLKDGSMPHLARWYAEVGAREAVQRGMKVPA</sequence>
<dbReference type="Gene3D" id="3.40.30.10">
    <property type="entry name" value="Glutaredoxin"/>
    <property type="match status" value="1"/>
</dbReference>
<dbReference type="InterPro" id="IPR036249">
    <property type="entry name" value="Thioredoxin-like_sf"/>
</dbReference>
<evidence type="ECO:0000259" key="1">
    <source>
        <dbReference type="PROSITE" id="PS50404"/>
    </source>
</evidence>
<dbReference type="PROSITE" id="PS50405">
    <property type="entry name" value="GST_CTER"/>
    <property type="match status" value="1"/>
</dbReference>
<dbReference type="PROSITE" id="PS50404">
    <property type="entry name" value="GST_NTER"/>
    <property type="match status" value="1"/>
</dbReference>
<gene>
    <name evidence="3" type="ORF">HHL28_08355</name>
</gene>
<dbReference type="KEGG" id="acru:HHL28_08355"/>
<dbReference type="EMBL" id="CP051775">
    <property type="protein sequence ID" value="QJE73092.1"/>
    <property type="molecule type" value="Genomic_DNA"/>
</dbReference>
<dbReference type="AlphaFoldDB" id="A0A858R759"/>
<dbReference type="InterPro" id="IPR036282">
    <property type="entry name" value="Glutathione-S-Trfase_C_sf"/>
</dbReference>
<proteinExistence type="predicted"/>
<dbReference type="Proteomes" id="UP000501891">
    <property type="component" value="Chromosome"/>
</dbReference>
<dbReference type="GO" id="GO:0016740">
    <property type="term" value="F:transferase activity"/>
    <property type="evidence" value="ECO:0007669"/>
    <property type="project" value="UniProtKB-KW"/>
</dbReference>
<protein>
    <submittedName>
        <fullName evidence="3">Glutathione S-transferase</fullName>
    </submittedName>
</protein>
<evidence type="ECO:0000313" key="4">
    <source>
        <dbReference type="Proteomes" id="UP000501891"/>
    </source>
</evidence>
<accession>A0A858R759</accession>
<dbReference type="SUPFAM" id="SSF52833">
    <property type="entry name" value="Thioredoxin-like"/>
    <property type="match status" value="1"/>
</dbReference>
<organism evidence="3 4">
    <name type="scientific">Aerophototrophica crusticola</name>
    <dbReference type="NCBI Taxonomy" id="1709002"/>
    <lineage>
        <taxon>Bacteria</taxon>
        <taxon>Pseudomonadati</taxon>
        <taxon>Pseudomonadota</taxon>
        <taxon>Alphaproteobacteria</taxon>
        <taxon>Rhodospirillales</taxon>
        <taxon>Rhodospirillaceae</taxon>
        <taxon>Aerophototrophica</taxon>
    </lineage>
</organism>
<dbReference type="SUPFAM" id="SSF47616">
    <property type="entry name" value="GST C-terminal domain-like"/>
    <property type="match status" value="1"/>
</dbReference>
<feature type="domain" description="GST N-terminal" evidence="1">
    <location>
        <begin position="1"/>
        <end position="87"/>
    </location>
</feature>
<evidence type="ECO:0000259" key="2">
    <source>
        <dbReference type="PROSITE" id="PS50405"/>
    </source>
</evidence>
<dbReference type="SFLD" id="SFLDG00358">
    <property type="entry name" value="Main_(cytGST)"/>
    <property type="match status" value="1"/>
</dbReference>
<dbReference type="InterPro" id="IPR004045">
    <property type="entry name" value="Glutathione_S-Trfase_N"/>
</dbReference>
<name>A0A858R759_9PROT</name>
<dbReference type="InterPro" id="IPR040079">
    <property type="entry name" value="Glutathione_S-Trfase"/>
</dbReference>
<dbReference type="PANTHER" id="PTHR44051:SF8">
    <property type="entry name" value="GLUTATHIONE S-TRANSFERASE GSTA"/>
    <property type="match status" value="1"/>
</dbReference>